<evidence type="ECO:0000313" key="7">
    <source>
        <dbReference type="Proteomes" id="UP000800984"/>
    </source>
</evidence>
<keyword evidence="3" id="KW-0998">Cell outer membrane</keyword>
<accession>A0ABX0I5D8</accession>
<feature type="signal peptide" evidence="4">
    <location>
        <begin position="1"/>
        <end position="18"/>
    </location>
</feature>
<keyword evidence="2" id="KW-0472">Membrane</keyword>
<feature type="domain" description="TonB-dependent receptor plug" evidence="5">
    <location>
        <begin position="129"/>
        <end position="213"/>
    </location>
</feature>
<comment type="subcellular location">
    <subcellularLocation>
        <location evidence="1">Cell outer membrane</location>
    </subcellularLocation>
</comment>
<dbReference type="SUPFAM" id="SSF49464">
    <property type="entry name" value="Carboxypeptidase regulatory domain-like"/>
    <property type="match status" value="1"/>
</dbReference>
<dbReference type="InterPro" id="IPR037066">
    <property type="entry name" value="Plug_dom_sf"/>
</dbReference>
<name>A0ABX0I5D8_9FLAO</name>
<sequence>MKLKFLFIGLLFSIISVAQNSAKISGIITDKDSKQPVSFVSVSLKGLMTNAESDLNGAYELTTKPGTYTVVYAFIGYKTLEKQVTVAENETLNLNIELQENSNSIEGIVITGSTKKTTETALIKEQQKAVEMKQSIGSQEMERKGISNVEEGLTKVTGITKAESRGLFVRGLENRYNNLLINDLQAPSNSPFKKIIPLDLFPTDIVGVLGVYKTFNVNMPGDFAGATINVETAEPQSSQTKLSIGFSYVTNNNGSDFLLSESANNNEGFFGIQKKFRTIPSEYGNVGNVSLTSTEYLNGYKNSTWNVDKVSAPINNSISFTHSDKFKFKNSRSFSYLLSLNWDNRYQFREGVDRNFIEGGTEYRNNFIKSSYSYSTSTSALVGLKYKSDRFQIATNSMFLRTTENLIEDQFGVSENQKSITNRLIRLNQFEQSDYFNNQLATSYKLTSDNKHSIKGGISYVKTIYELPDRKFLVGLLNDNVFSNSYGGNTLNRQHFRIKGNYFMSGFAEYNFNFGKEVDGKTNKLSLGFNSFRNNLSATYRLFATGSVNGGLQTNTNINDINAQILADVENGLIREREESNVSYKQKLDQFVNAGYANLLFNINEKFEINGGLRLEASNRILKYRELNNPLTTEFSDPYIKDEVTKNYFLPAINTKYKLNSKSNLRFAASQTITRPVLMELLPVQLVNPDGTVTLGNKDLLDTQNFNADLKYEFFSDKKDMFAVGVYAKNIKDPIERIFVASSSLLTTYDNSKVANLFGAEFEFIFNMENVSQNLENLSVGFNTSIMKTEVEISEKNELENNPTRELQGASNWVINADAKYEFKLGKDIKNTLSLVYGVKGKNIYSVGTAGLDHIYELPFHKLDFVYSSKLTKKLSAKFSADNILNPYQRFELGPNNKNGIEEASLVTQEYKKGVGLSLSLSYAF</sequence>
<dbReference type="EMBL" id="JAAJBT010000005">
    <property type="protein sequence ID" value="NHM02391.1"/>
    <property type="molecule type" value="Genomic_DNA"/>
</dbReference>
<organism evidence="6 7">
    <name type="scientific">Flavobacterium difficile</name>
    <dbReference type="NCBI Taxonomy" id="2709659"/>
    <lineage>
        <taxon>Bacteria</taxon>
        <taxon>Pseudomonadati</taxon>
        <taxon>Bacteroidota</taxon>
        <taxon>Flavobacteriia</taxon>
        <taxon>Flavobacteriales</taxon>
        <taxon>Flavobacteriaceae</taxon>
        <taxon>Flavobacterium</taxon>
    </lineage>
</organism>
<dbReference type="Pfam" id="PF07715">
    <property type="entry name" value="Plug"/>
    <property type="match status" value="1"/>
</dbReference>
<keyword evidence="7" id="KW-1185">Reference proteome</keyword>
<dbReference type="PANTHER" id="PTHR40980">
    <property type="entry name" value="PLUG DOMAIN-CONTAINING PROTEIN"/>
    <property type="match status" value="1"/>
</dbReference>
<dbReference type="SUPFAM" id="SSF56935">
    <property type="entry name" value="Porins"/>
    <property type="match status" value="1"/>
</dbReference>
<dbReference type="Gene3D" id="2.40.170.20">
    <property type="entry name" value="TonB-dependent receptor, beta-barrel domain"/>
    <property type="match status" value="1"/>
</dbReference>
<dbReference type="RefSeq" id="WP_166077500.1">
    <property type="nucleotide sequence ID" value="NZ_JAAJBT010000005.1"/>
</dbReference>
<dbReference type="Pfam" id="PF13715">
    <property type="entry name" value="CarbopepD_reg_2"/>
    <property type="match status" value="1"/>
</dbReference>
<evidence type="ECO:0000256" key="3">
    <source>
        <dbReference type="ARBA" id="ARBA00023237"/>
    </source>
</evidence>
<feature type="chain" id="PRO_5045421288" evidence="4">
    <location>
        <begin position="19"/>
        <end position="925"/>
    </location>
</feature>
<evidence type="ECO:0000256" key="2">
    <source>
        <dbReference type="ARBA" id="ARBA00023136"/>
    </source>
</evidence>
<reference evidence="6 7" key="1">
    <citation type="submission" date="2020-02" db="EMBL/GenBank/DDBJ databases">
        <authorList>
            <person name="Chen W.-M."/>
        </authorList>
    </citation>
    <scope>NUCLEOTIDE SEQUENCE [LARGE SCALE GENOMIC DNA]</scope>
    <source>
        <strain evidence="6 7">KDG-16</strain>
    </source>
</reference>
<dbReference type="Proteomes" id="UP000800984">
    <property type="component" value="Unassembled WGS sequence"/>
</dbReference>
<keyword evidence="6" id="KW-0675">Receptor</keyword>
<dbReference type="Gene3D" id="2.170.130.10">
    <property type="entry name" value="TonB-dependent receptor, plug domain"/>
    <property type="match status" value="1"/>
</dbReference>
<evidence type="ECO:0000259" key="5">
    <source>
        <dbReference type="Pfam" id="PF07715"/>
    </source>
</evidence>
<proteinExistence type="predicted"/>
<keyword evidence="4" id="KW-0732">Signal</keyword>
<dbReference type="InterPro" id="IPR036942">
    <property type="entry name" value="Beta-barrel_TonB_sf"/>
</dbReference>
<dbReference type="Gene3D" id="2.60.40.1120">
    <property type="entry name" value="Carboxypeptidase-like, regulatory domain"/>
    <property type="match status" value="1"/>
</dbReference>
<evidence type="ECO:0000313" key="6">
    <source>
        <dbReference type="EMBL" id="NHM02391.1"/>
    </source>
</evidence>
<dbReference type="InterPro" id="IPR008969">
    <property type="entry name" value="CarboxyPept-like_regulatory"/>
</dbReference>
<evidence type="ECO:0000256" key="4">
    <source>
        <dbReference type="SAM" id="SignalP"/>
    </source>
</evidence>
<dbReference type="InterPro" id="IPR012910">
    <property type="entry name" value="Plug_dom"/>
</dbReference>
<comment type="caution">
    <text evidence="6">The sequence shown here is derived from an EMBL/GenBank/DDBJ whole genome shotgun (WGS) entry which is preliminary data.</text>
</comment>
<gene>
    <name evidence="6" type="ORF">G4D72_09755</name>
</gene>
<protein>
    <submittedName>
        <fullName evidence="6">TonB-dependent receptor</fullName>
    </submittedName>
</protein>
<dbReference type="PANTHER" id="PTHR40980:SF5">
    <property type="entry name" value="TONB-DEPENDENT RECEPTOR"/>
    <property type="match status" value="1"/>
</dbReference>
<evidence type="ECO:0000256" key="1">
    <source>
        <dbReference type="ARBA" id="ARBA00004442"/>
    </source>
</evidence>